<keyword evidence="4" id="KW-0560">Oxidoreductase</keyword>
<dbReference type="InterPro" id="IPR012348">
    <property type="entry name" value="RNR-like"/>
</dbReference>
<name>A0A7S9SV92_9VIRU</name>
<dbReference type="InterPro" id="IPR000358">
    <property type="entry name" value="RNR_small_fam"/>
</dbReference>
<dbReference type="InterPro" id="IPR009078">
    <property type="entry name" value="Ferritin-like_SF"/>
</dbReference>
<dbReference type="GO" id="GO:0004748">
    <property type="term" value="F:ribonucleoside-diphosphate reductase activity, thioredoxin disulfide as acceptor"/>
    <property type="evidence" value="ECO:0007669"/>
    <property type="project" value="UniProtKB-EC"/>
</dbReference>
<evidence type="ECO:0000256" key="1">
    <source>
        <dbReference type="ARBA" id="ARBA00001962"/>
    </source>
</evidence>
<protein>
    <recommendedName>
        <fullName evidence="3">ribonucleoside-diphosphate reductase</fullName>
        <ecNumber evidence="3">1.17.4.1</ecNumber>
    </recommendedName>
</protein>
<evidence type="ECO:0000313" key="6">
    <source>
        <dbReference type="EMBL" id="QPI16868.1"/>
    </source>
</evidence>
<dbReference type="EC" id="1.17.4.1" evidence="3"/>
<evidence type="ECO:0000256" key="4">
    <source>
        <dbReference type="ARBA" id="ARBA00023002"/>
    </source>
</evidence>
<dbReference type="PANTHER" id="PTHR23409">
    <property type="entry name" value="RIBONUCLEOSIDE-DIPHOSPHATE REDUCTASE SMALL CHAIN"/>
    <property type="match status" value="1"/>
</dbReference>
<dbReference type="InterPro" id="IPR030475">
    <property type="entry name" value="RNR_small_AS"/>
</dbReference>
<reference evidence="6" key="1">
    <citation type="submission" date="2020-08" db="EMBL/GenBank/DDBJ databases">
        <title>Bridging the membrane lipid divide: bacteria of the FCB group superphylum have the potential to synthesize archaeal ether lipids.</title>
        <authorList>
            <person name="Villanueva L."/>
            <person name="von Meijenfeldt F.A.B."/>
            <person name="Westbye A.B."/>
            <person name="Yadav S."/>
            <person name="Hopmans E.C."/>
            <person name="Dutilh B.E."/>
            <person name="Sinninghe Damste J.S."/>
        </authorList>
    </citation>
    <scope>NUCLEOTIDE SEQUENCE</scope>
    <source>
        <strain evidence="6">NIOZ-UU159</strain>
    </source>
</reference>
<dbReference type="CDD" id="cd01049">
    <property type="entry name" value="RNRR2"/>
    <property type="match status" value="1"/>
</dbReference>
<dbReference type="PANTHER" id="PTHR23409:SF18">
    <property type="entry name" value="RIBONUCLEOSIDE-DIPHOSPHATE REDUCTASE SUBUNIT M2"/>
    <property type="match status" value="1"/>
</dbReference>
<sequence>MTSKLNNEFLLKPSDRLTIFPIEHNDMWEMYKKAVSAFWTPEELDLSKDVDDFNKLNDKERTFIKHILAFFSSSDTIVNINLGERFLNDVQVLEAKFFYAFQMAIENIHSETYSLLIDTYFKDTAEKSEALNAINYMPCIKIKADWCFKWIEDEKAPFSQRLLAFALVEGVFFSGAFCSIFWLKERGLMQGLSFSNELISRDEAMHVEFAVLLYSKIENRLPQSTVHQIVKEAVEVEKIFINDSIPCSMLGMNADLMCLYIEFVADRLLTQLNYDKIWNSSNPFPFMERISIESKSNFFESRVSQYSKANVGSKKNHSELRKFDLEADF</sequence>
<proteinExistence type="inferred from homology"/>
<comment type="cofactor">
    <cofactor evidence="1">
        <name>Fe cation</name>
        <dbReference type="ChEBI" id="CHEBI:24875"/>
    </cofactor>
</comment>
<organism evidence="6">
    <name type="scientific">Virus NIOZ-UU159</name>
    <dbReference type="NCBI Taxonomy" id="2763270"/>
    <lineage>
        <taxon>Viruses</taxon>
    </lineage>
</organism>
<keyword evidence="5" id="KW-0408">Iron</keyword>
<evidence type="ECO:0000256" key="2">
    <source>
        <dbReference type="ARBA" id="ARBA00009303"/>
    </source>
</evidence>
<evidence type="ECO:0000256" key="5">
    <source>
        <dbReference type="ARBA" id="ARBA00023004"/>
    </source>
</evidence>
<evidence type="ECO:0000256" key="3">
    <source>
        <dbReference type="ARBA" id="ARBA00012274"/>
    </source>
</evidence>
<dbReference type="EMBL" id="MW030610">
    <property type="protein sequence ID" value="QPI16868.1"/>
    <property type="molecule type" value="Genomic_DNA"/>
</dbReference>
<accession>A0A7S9SV92</accession>
<dbReference type="PROSITE" id="PS00368">
    <property type="entry name" value="RIBORED_SMALL"/>
    <property type="match status" value="1"/>
</dbReference>
<dbReference type="Gene3D" id="1.10.620.20">
    <property type="entry name" value="Ribonucleotide Reductase, subunit A"/>
    <property type="match status" value="1"/>
</dbReference>
<comment type="similarity">
    <text evidence="2">Belongs to the ribonucleoside diphosphate reductase small chain family.</text>
</comment>
<dbReference type="InterPro" id="IPR033909">
    <property type="entry name" value="RNR_small"/>
</dbReference>
<gene>
    <name evidence="6" type="ORF">NIOZUU159_00365</name>
</gene>
<dbReference type="Pfam" id="PF00268">
    <property type="entry name" value="Ribonuc_red_sm"/>
    <property type="match status" value="1"/>
</dbReference>
<dbReference type="SUPFAM" id="SSF47240">
    <property type="entry name" value="Ferritin-like"/>
    <property type="match status" value="1"/>
</dbReference>
<dbReference type="GO" id="GO:0009263">
    <property type="term" value="P:deoxyribonucleotide biosynthetic process"/>
    <property type="evidence" value="ECO:0007669"/>
    <property type="project" value="InterPro"/>
</dbReference>
<dbReference type="UniPathway" id="UPA00326"/>